<keyword evidence="4 5" id="KW-0472">Membrane</keyword>
<evidence type="ECO:0000313" key="8">
    <source>
        <dbReference type="Proteomes" id="UP000234414"/>
    </source>
</evidence>
<feature type="domain" description="TonB C-terminal" evidence="6">
    <location>
        <begin position="317"/>
        <end position="413"/>
    </location>
</feature>
<dbReference type="Pfam" id="PF05569">
    <property type="entry name" value="Peptidase_M56"/>
    <property type="match status" value="1"/>
</dbReference>
<keyword evidence="3 5" id="KW-1133">Transmembrane helix</keyword>
<dbReference type="PANTHER" id="PTHR34978:SF3">
    <property type="entry name" value="SLR0241 PROTEIN"/>
    <property type="match status" value="1"/>
</dbReference>
<dbReference type="CDD" id="cd07341">
    <property type="entry name" value="M56_BlaR1_MecR1_like"/>
    <property type="match status" value="1"/>
</dbReference>
<evidence type="ECO:0000256" key="5">
    <source>
        <dbReference type="SAM" id="Phobius"/>
    </source>
</evidence>
<dbReference type="InterPro" id="IPR052173">
    <property type="entry name" value="Beta-lactam_resp_regulator"/>
</dbReference>
<dbReference type="PROSITE" id="PS52015">
    <property type="entry name" value="TONB_CTD"/>
    <property type="match status" value="1"/>
</dbReference>
<dbReference type="InterPro" id="IPR006260">
    <property type="entry name" value="TonB/TolA_C"/>
</dbReference>
<dbReference type="GO" id="GO:0016020">
    <property type="term" value="C:membrane"/>
    <property type="evidence" value="ECO:0007669"/>
    <property type="project" value="UniProtKB-SubCell"/>
</dbReference>
<feature type="transmembrane region" description="Helical" evidence="5">
    <location>
        <begin position="12"/>
        <end position="30"/>
    </location>
</feature>
<dbReference type="EMBL" id="CP025298">
    <property type="protein sequence ID" value="AUI08819.1"/>
    <property type="molecule type" value="Genomic_DNA"/>
</dbReference>
<comment type="subcellular location">
    <subcellularLocation>
        <location evidence="1">Membrane</location>
        <topology evidence="1">Single-pass membrane protein</topology>
    </subcellularLocation>
</comment>
<protein>
    <submittedName>
        <fullName evidence="7">Peptidase</fullName>
    </submittedName>
</protein>
<feature type="transmembrane region" description="Helical" evidence="5">
    <location>
        <begin position="267"/>
        <end position="290"/>
    </location>
</feature>
<gene>
    <name evidence="7" type="ORF">SmaCSM2_17200</name>
</gene>
<dbReference type="InterPro" id="IPR008756">
    <property type="entry name" value="Peptidase_M56"/>
</dbReference>
<dbReference type="Proteomes" id="UP000234414">
    <property type="component" value="Chromosome"/>
</dbReference>
<dbReference type="GO" id="GO:0055085">
    <property type="term" value="P:transmembrane transport"/>
    <property type="evidence" value="ECO:0007669"/>
    <property type="project" value="InterPro"/>
</dbReference>
<dbReference type="AlphaFoldDB" id="A0AAD0BSW3"/>
<feature type="transmembrane region" description="Helical" evidence="5">
    <location>
        <begin position="42"/>
        <end position="65"/>
    </location>
</feature>
<dbReference type="PANTHER" id="PTHR34978">
    <property type="entry name" value="POSSIBLE SENSOR-TRANSDUCER PROTEIN BLAR"/>
    <property type="match status" value="1"/>
</dbReference>
<evidence type="ECO:0000259" key="6">
    <source>
        <dbReference type="PROSITE" id="PS52015"/>
    </source>
</evidence>
<dbReference type="InterPro" id="IPR037682">
    <property type="entry name" value="TonB_C"/>
</dbReference>
<dbReference type="NCBIfam" id="TIGR01352">
    <property type="entry name" value="tonB_Cterm"/>
    <property type="match status" value="1"/>
</dbReference>
<name>A0AAD0BSW3_STEMA</name>
<organism evidence="7 8">
    <name type="scientific">Stenotrophomonas maltophilia</name>
    <name type="common">Pseudomonas maltophilia</name>
    <name type="synonym">Xanthomonas maltophilia</name>
    <dbReference type="NCBI Taxonomy" id="40324"/>
    <lineage>
        <taxon>Bacteria</taxon>
        <taxon>Pseudomonadati</taxon>
        <taxon>Pseudomonadota</taxon>
        <taxon>Gammaproteobacteria</taxon>
        <taxon>Lysobacterales</taxon>
        <taxon>Lysobacteraceae</taxon>
        <taxon>Stenotrophomonas</taxon>
        <taxon>Stenotrophomonas maltophilia group</taxon>
    </lineage>
</organism>
<feature type="transmembrane region" description="Helical" evidence="5">
    <location>
        <begin position="85"/>
        <end position="104"/>
    </location>
</feature>
<evidence type="ECO:0000313" key="7">
    <source>
        <dbReference type="EMBL" id="AUI08819.1"/>
    </source>
</evidence>
<evidence type="ECO:0000256" key="1">
    <source>
        <dbReference type="ARBA" id="ARBA00004167"/>
    </source>
</evidence>
<evidence type="ECO:0000256" key="3">
    <source>
        <dbReference type="ARBA" id="ARBA00022989"/>
    </source>
</evidence>
<dbReference type="SUPFAM" id="SSF74653">
    <property type="entry name" value="TolA/TonB C-terminal domain"/>
    <property type="match status" value="1"/>
</dbReference>
<accession>A0AAD0BSW3</accession>
<evidence type="ECO:0000256" key="4">
    <source>
        <dbReference type="ARBA" id="ARBA00023136"/>
    </source>
</evidence>
<proteinExistence type="predicted"/>
<evidence type="ECO:0000256" key="2">
    <source>
        <dbReference type="ARBA" id="ARBA00022692"/>
    </source>
</evidence>
<reference evidence="7 8" key="1">
    <citation type="submission" date="2017-12" db="EMBL/GenBank/DDBJ databases">
        <title>Complete Genome Sequence of Stenotrophomonas maltophilia CSM2.</title>
        <authorList>
            <person name="Castro-Jaimes S."/>
            <person name="Lopez-Leal G."/>
            <person name="Barberena Jonas C."/>
            <person name="Bustos P."/>
            <person name="Perez-Oseguera A."/>
            <person name="Cevallos M.A."/>
        </authorList>
    </citation>
    <scope>NUCLEOTIDE SEQUENCE [LARGE SCALE GENOMIC DNA]</scope>
    <source>
        <strain evidence="7 8">CSM2</strain>
    </source>
</reference>
<sequence length="413" mass="44532">MTELLDGLWQASLWLAVGVVLLAMLRPLLVQMGGAGLAYRSWWLLPMLLVALMLPLPQVALLQQVPTLPLKVMPGATDGGAGGSVPGAGLLLLAWALGMGLCLLRDLRAQRRFERCMGPLKPRTDGSWQASGDPGLPALVGLWRPRIVVGPDFDQQFTAQEQGLILQHEHSHRRNGDHWANGALLLVRAVFWFHPLLPWAAGRFLRDQELACDARTMAPQPALRGLYASTLLKAQLVHPVAPAVCHWRSQPVLKERIAMLKQSKRKALPWVSGQVLVVGLCVGMGAVAWASQGGTAGSPRIGVEPYATAEEDAAKAGLDRPIQVDKMPPPSYPKSAVEQRQVGVVNLRVEVDAKGHPTDVQVLSATNPGVFDAVSVAAARSWTYRPAMKNGKPVAGAVKIPITFAMDDTEDAK</sequence>
<keyword evidence="2 5" id="KW-0812">Transmembrane</keyword>
<dbReference type="Gene3D" id="3.30.1150.10">
    <property type="match status" value="1"/>
</dbReference>
<dbReference type="Pfam" id="PF03544">
    <property type="entry name" value="TonB_C"/>
    <property type="match status" value="1"/>
</dbReference>
<dbReference type="RefSeq" id="WP_101766005.1">
    <property type="nucleotide sequence ID" value="NZ_CP025298.1"/>
</dbReference>